<evidence type="ECO:0000256" key="3">
    <source>
        <dbReference type="ARBA" id="ARBA00022989"/>
    </source>
</evidence>
<sequence>MHKTMLSIAAAAGVALGCALTGMAAETQVPGMPLIAGADGAGGYAADVLEKLLPVWQPPAGASGVVTISLRIGSDGRPLYCEAIRKSGNAALDESPCQSVVRAGSFGTPPYGAITEVFLTFATDRSAFGGPAQPQAAAPQQRSYAEEIMFRAKPYIQIPQGANGEYTVELTLRINATGGIEQMEVSKSSGRPDVDNAVLTGVIREGVIPPRPEGSQPTTMRLLFTLKNN</sequence>
<organism evidence="7 8">
    <name type="scientific">Candidatus Bilophila faecipullorum</name>
    <dbReference type="NCBI Taxonomy" id="2838482"/>
    <lineage>
        <taxon>Bacteria</taxon>
        <taxon>Pseudomonadati</taxon>
        <taxon>Thermodesulfobacteriota</taxon>
        <taxon>Desulfovibrionia</taxon>
        <taxon>Desulfovibrionales</taxon>
        <taxon>Desulfovibrionaceae</taxon>
        <taxon>Bilophila</taxon>
    </lineage>
</organism>
<evidence type="ECO:0000259" key="6">
    <source>
        <dbReference type="PROSITE" id="PS52015"/>
    </source>
</evidence>
<dbReference type="InterPro" id="IPR037682">
    <property type="entry name" value="TonB_C"/>
</dbReference>
<dbReference type="PROSITE" id="PS52015">
    <property type="entry name" value="TONB_CTD"/>
    <property type="match status" value="1"/>
</dbReference>
<evidence type="ECO:0000256" key="2">
    <source>
        <dbReference type="ARBA" id="ARBA00022692"/>
    </source>
</evidence>
<evidence type="ECO:0000313" key="8">
    <source>
        <dbReference type="Proteomes" id="UP000824264"/>
    </source>
</evidence>
<dbReference type="NCBIfam" id="TIGR01352">
    <property type="entry name" value="tonB_Cterm"/>
    <property type="match status" value="1"/>
</dbReference>
<reference evidence="7" key="1">
    <citation type="journal article" date="2021" name="PeerJ">
        <title>Extensive microbial diversity within the chicken gut microbiome revealed by metagenomics and culture.</title>
        <authorList>
            <person name="Gilroy R."/>
            <person name="Ravi A."/>
            <person name="Getino M."/>
            <person name="Pursley I."/>
            <person name="Horton D.L."/>
            <person name="Alikhan N.F."/>
            <person name="Baker D."/>
            <person name="Gharbi K."/>
            <person name="Hall N."/>
            <person name="Watson M."/>
            <person name="Adriaenssens E.M."/>
            <person name="Foster-Nyarko E."/>
            <person name="Jarju S."/>
            <person name="Secka A."/>
            <person name="Antonio M."/>
            <person name="Oren A."/>
            <person name="Chaudhuri R.R."/>
            <person name="La Ragione R."/>
            <person name="Hildebrand F."/>
            <person name="Pallen M.J."/>
        </authorList>
    </citation>
    <scope>NUCLEOTIDE SEQUENCE</scope>
    <source>
        <strain evidence="7">ChiSxjej5B17-1746</strain>
    </source>
</reference>
<dbReference type="AlphaFoldDB" id="A0A9D1R400"/>
<dbReference type="Gene3D" id="3.30.1150.10">
    <property type="match status" value="2"/>
</dbReference>
<protein>
    <submittedName>
        <fullName evidence="7">TonB C-terminal domain-containing protein</fullName>
    </submittedName>
</protein>
<comment type="caution">
    <text evidence="7">The sequence shown here is derived from an EMBL/GenBank/DDBJ whole genome shotgun (WGS) entry which is preliminary data.</text>
</comment>
<evidence type="ECO:0000313" key="7">
    <source>
        <dbReference type="EMBL" id="HIW79706.1"/>
    </source>
</evidence>
<feature type="chain" id="PRO_5039403039" evidence="5">
    <location>
        <begin position="25"/>
        <end position="229"/>
    </location>
</feature>
<keyword evidence="5" id="KW-0732">Signal</keyword>
<keyword evidence="3" id="KW-1133">Transmembrane helix</keyword>
<dbReference type="Proteomes" id="UP000824264">
    <property type="component" value="Unassembled WGS sequence"/>
</dbReference>
<feature type="domain" description="TonB C-terminal" evidence="6">
    <location>
        <begin position="140"/>
        <end position="229"/>
    </location>
</feature>
<dbReference type="GO" id="GO:0016020">
    <property type="term" value="C:membrane"/>
    <property type="evidence" value="ECO:0007669"/>
    <property type="project" value="UniProtKB-SubCell"/>
</dbReference>
<comment type="subcellular location">
    <subcellularLocation>
        <location evidence="1">Membrane</location>
        <topology evidence="1">Single-pass membrane protein</topology>
    </subcellularLocation>
</comment>
<name>A0A9D1R400_9BACT</name>
<keyword evidence="2" id="KW-0812">Transmembrane</keyword>
<accession>A0A9D1R400</accession>
<dbReference type="SUPFAM" id="SSF74653">
    <property type="entry name" value="TolA/TonB C-terminal domain"/>
    <property type="match status" value="2"/>
</dbReference>
<dbReference type="InterPro" id="IPR006260">
    <property type="entry name" value="TonB/TolA_C"/>
</dbReference>
<evidence type="ECO:0000256" key="1">
    <source>
        <dbReference type="ARBA" id="ARBA00004167"/>
    </source>
</evidence>
<dbReference type="Pfam" id="PF13103">
    <property type="entry name" value="TonB_2"/>
    <property type="match status" value="2"/>
</dbReference>
<feature type="signal peptide" evidence="5">
    <location>
        <begin position="1"/>
        <end position="24"/>
    </location>
</feature>
<keyword evidence="4" id="KW-0472">Membrane</keyword>
<dbReference type="GO" id="GO:0055085">
    <property type="term" value="P:transmembrane transport"/>
    <property type="evidence" value="ECO:0007669"/>
    <property type="project" value="InterPro"/>
</dbReference>
<evidence type="ECO:0000256" key="5">
    <source>
        <dbReference type="SAM" id="SignalP"/>
    </source>
</evidence>
<evidence type="ECO:0000256" key="4">
    <source>
        <dbReference type="ARBA" id="ARBA00023136"/>
    </source>
</evidence>
<dbReference type="EMBL" id="DXGI01000417">
    <property type="protein sequence ID" value="HIW79706.1"/>
    <property type="molecule type" value="Genomic_DNA"/>
</dbReference>
<gene>
    <name evidence="7" type="ORF">H9874_11285</name>
</gene>
<reference evidence="7" key="2">
    <citation type="submission" date="2021-04" db="EMBL/GenBank/DDBJ databases">
        <authorList>
            <person name="Gilroy R."/>
        </authorList>
    </citation>
    <scope>NUCLEOTIDE SEQUENCE</scope>
    <source>
        <strain evidence="7">ChiSxjej5B17-1746</strain>
    </source>
</reference>
<dbReference type="PROSITE" id="PS51257">
    <property type="entry name" value="PROKAR_LIPOPROTEIN"/>
    <property type="match status" value="1"/>
</dbReference>
<proteinExistence type="predicted"/>